<organism evidence="1 2">
    <name type="scientific">Owenia fusiformis</name>
    <name type="common">Polychaete worm</name>
    <dbReference type="NCBI Taxonomy" id="6347"/>
    <lineage>
        <taxon>Eukaryota</taxon>
        <taxon>Metazoa</taxon>
        <taxon>Spiralia</taxon>
        <taxon>Lophotrochozoa</taxon>
        <taxon>Annelida</taxon>
        <taxon>Polychaeta</taxon>
        <taxon>Sedentaria</taxon>
        <taxon>Canalipalpata</taxon>
        <taxon>Sabellida</taxon>
        <taxon>Oweniida</taxon>
        <taxon>Oweniidae</taxon>
        <taxon>Owenia</taxon>
    </lineage>
</organism>
<keyword evidence="2" id="KW-1185">Reference proteome</keyword>
<dbReference type="EMBL" id="CAIIXF020000011">
    <property type="protein sequence ID" value="CAH1800064.1"/>
    <property type="molecule type" value="Genomic_DNA"/>
</dbReference>
<gene>
    <name evidence="1" type="ORF">OFUS_LOCUS24000</name>
</gene>
<protein>
    <submittedName>
        <fullName evidence="1">Uncharacterized protein</fullName>
    </submittedName>
</protein>
<reference evidence="1" key="1">
    <citation type="submission" date="2022-03" db="EMBL/GenBank/DDBJ databases">
        <authorList>
            <person name="Martin C."/>
        </authorList>
    </citation>
    <scope>NUCLEOTIDE SEQUENCE</scope>
</reference>
<comment type="caution">
    <text evidence="1">The sequence shown here is derived from an EMBL/GenBank/DDBJ whole genome shotgun (WGS) entry which is preliminary data.</text>
</comment>
<evidence type="ECO:0000313" key="1">
    <source>
        <dbReference type="EMBL" id="CAH1800064.1"/>
    </source>
</evidence>
<name>A0A8S4Q1V5_OWEFU</name>
<dbReference type="AlphaFoldDB" id="A0A8S4Q1V5"/>
<sequence length="128" mass="14612">MIGNYFVINYTHLSLKLGRRLQGISSSKMPKIHDDLIKSNKLPGFKFSKYCSVADQSIDLSHIYGVIENKTNDLRIHNLNEVGGCDPRIYLLSLRCEFSQKVPLFKICNWIKCCFINIIVEENNSGSV</sequence>
<proteinExistence type="predicted"/>
<evidence type="ECO:0000313" key="2">
    <source>
        <dbReference type="Proteomes" id="UP000749559"/>
    </source>
</evidence>
<dbReference type="Proteomes" id="UP000749559">
    <property type="component" value="Unassembled WGS sequence"/>
</dbReference>
<accession>A0A8S4Q1V5</accession>